<dbReference type="OrthoDB" id="7625882at2759"/>
<dbReference type="EMBL" id="GL888291">
    <property type="protein sequence ID" value="EGI63172.1"/>
    <property type="molecule type" value="Genomic_DNA"/>
</dbReference>
<name>F4WRM7_ACREC</name>
<feature type="transmembrane region" description="Helical" evidence="10">
    <location>
        <begin position="6"/>
        <end position="29"/>
    </location>
</feature>
<evidence type="ECO:0000256" key="3">
    <source>
        <dbReference type="ARBA" id="ARBA00022606"/>
    </source>
</evidence>
<dbReference type="PANTHER" id="PTHR21137">
    <property type="entry name" value="ODORANT RECEPTOR"/>
    <property type="match status" value="1"/>
</dbReference>
<feature type="transmembrane region" description="Helical" evidence="10">
    <location>
        <begin position="336"/>
        <end position="361"/>
    </location>
</feature>
<evidence type="ECO:0000256" key="6">
    <source>
        <dbReference type="ARBA" id="ARBA00022989"/>
    </source>
</evidence>
<dbReference type="InterPro" id="IPR004117">
    <property type="entry name" value="7tm6_olfct_rcpt"/>
</dbReference>
<keyword evidence="12" id="KW-1185">Reference proteome</keyword>
<sequence length="1196" mass="137670">METVALILMCFTFLFCELIPTMLYVFLVLTDFRLRIKVMASGLFTLTEILKYSCTLLYKNQVRNCLKFVDEDWRNVINPSDRISMIDRVRTSKRLIMMCATFVYLTGMAVRIIVPLSIGKIVTSENITIRPLPHVAYLVILDVQRSPVYEIVYFIQFLAGFIKYTISITTFSFMTLCAMHFCGQSDILVTLMNDFVNENQSKNVNRRLAIVVERQIRIRKLKVMASGIFTIIEIIKYSYAVLYKSQVKNCLILVDEDWRNVINPSDRISMIDRVRTSKRLIVICAIIVYVTGMAVRMIIPLSVGKIVTSQNITIRPLPHVAYLVIFDVQRSPVYEIVYFVQFLAGLIKYTITMTTFGFMTLCAMHFCAQSDILVTLMNNFVNENQPENLNTRLAIVVEHQIKIRNDIIPGVLYWLMAETARVRLQTIPLLLYDFMSISQYGIFIFRYDKLRRCLQHVEEDWQNVLSADARNIMLKSARTGKRLVTICAIFMYSGAFTFRTILPLFQGKIVIDQNITIRHLACPGYFFSLDVQVSPVYETVFVIQCLTGFIGVSIVTCACGLTAIFVVHACGQLKILIGLMRELVQKQWQEEREMDMKLAEIVEHQTRVRKEMSQNKHHQNDILYITQPTRNILLALGAWPSINKGESVHSKVHNLLLIFMSYTLLFCDLIPGILYWLMKATTRVRLQMIPLLLYDFMSASQYGIFISRYDQLKRCLKYVEEDWENILSVDARNIMLKSARTGKRLVTICAFFMYSGVITFRGILPLIQGKIIIDQNVTIRRFACPGYYFSLDVQVSPVYETVFVIQCLTGFIGVSIVTCACGLTAIFVVHACGQLKILIGLMRELVQKEWQEECETNKKLAEIVEHQIRVRKLKLISSVMFTILAVLKYSSLVLSKNQVRNCLARMKDDWRNVISTSARNSMIHKAMTARRLLILCSIFMYISGLYFRTIVPLSKGKTITNQNVTIRHLPCPSYFVLFNGQISPAYEIMFFIQFFSGFIKYTITVVICSLAALFVMHTCGQLEILMTLINSLINETEEKNLDKKLAFTVEHQIKMRNFLSKVEEILQYICLVEVVGCTFLLCLLGYYIIMEWENNNAVSMLTYTILLLTFIFNIFILCYIGELLTDQSTKMYITFCTFDWYRIPHKTARGLVLIIAMSSIPSKITAGKFMDLSLNSFGAIMRTSVAYLNILRTTNI</sequence>
<dbReference type="AlphaFoldDB" id="F4WRM7"/>
<keyword evidence="5" id="KW-0552">Olfaction</keyword>
<dbReference type="GO" id="GO:0005886">
    <property type="term" value="C:plasma membrane"/>
    <property type="evidence" value="ECO:0007669"/>
    <property type="project" value="TreeGrafter"/>
</dbReference>
<keyword evidence="9" id="KW-0807">Transducer</keyword>
<feature type="transmembrane region" description="Helical" evidence="10">
    <location>
        <begin position="483"/>
        <end position="502"/>
    </location>
</feature>
<dbReference type="Pfam" id="PF02949">
    <property type="entry name" value="7tm_6"/>
    <property type="match status" value="4"/>
</dbReference>
<evidence type="ECO:0000313" key="11">
    <source>
        <dbReference type="EMBL" id="EGI63172.1"/>
    </source>
</evidence>
<feature type="transmembrane region" description="Helical" evidence="10">
    <location>
        <begin position="932"/>
        <end position="951"/>
    </location>
</feature>
<dbReference type="Proteomes" id="UP000007755">
    <property type="component" value="Unassembled WGS sequence"/>
</dbReference>
<evidence type="ECO:0000256" key="1">
    <source>
        <dbReference type="ARBA" id="ARBA00004651"/>
    </source>
</evidence>
<gene>
    <name evidence="11" type="ORF">G5I_08480</name>
</gene>
<proteinExistence type="predicted"/>
<evidence type="ECO:0000256" key="2">
    <source>
        <dbReference type="ARBA" id="ARBA00022475"/>
    </source>
</evidence>
<feature type="transmembrane region" description="Helical" evidence="10">
    <location>
        <begin position="1101"/>
        <end position="1121"/>
    </location>
</feature>
<evidence type="ECO:0000256" key="7">
    <source>
        <dbReference type="ARBA" id="ARBA00023136"/>
    </source>
</evidence>
<dbReference type="InParanoid" id="F4WRM7"/>
<feature type="transmembrane region" description="Helical" evidence="10">
    <location>
        <begin position="95"/>
        <end position="114"/>
    </location>
</feature>
<dbReference type="GO" id="GO:0007165">
    <property type="term" value="P:signal transduction"/>
    <property type="evidence" value="ECO:0007669"/>
    <property type="project" value="UniProtKB-KW"/>
</dbReference>
<reference evidence="11" key="1">
    <citation type="submission" date="2011-02" db="EMBL/GenBank/DDBJ databases">
        <title>The genome of the leaf-cutting ant Acromyrmex echinatior suggests key adaptations to social evolution and fungus farming.</title>
        <authorList>
            <person name="Nygaard S."/>
            <person name="Zhang G."/>
        </authorList>
    </citation>
    <scope>NUCLEOTIDE SEQUENCE</scope>
</reference>
<keyword evidence="3" id="KW-0716">Sensory transduction</keyword>
<feature type="transmembrane region" description="Helical" evidence="10">
    <location>
        <begin position="988"/>
        <end position="1016"/>
    </location>
</feature>
<protein>
    <submittedName>
        <fullName evidence="11">Putative odorant receptor 13a</fullName>
    </submittedName>
</protein>
<organism evidence="12">
    <name type="scientific">Acromyrmex echinatior</name>
    <name type="common">Panamanian leafcutter ant</name>
    <name type="synonym">Acromyrmex octospinosus echinatior</name>
    <dbReference type="NCBI Taxonomy" id="103372"/>
    <lineage>
        <taxon>Eukaryota</taxon>
        <taxon>Metazoa</taxon>
        <taxon>Ecdysozoa</taxon>
        <taxon>Arthropoda</taxon>
        <taxon>Hexapoda</taxon>
        <taxon>Insecta</taxon>
        <taxon>Pterygota</taxon>
        <taxon>Neoptera</taxon>
        <taxon>Endopterygota</taxon>
        <taxon>Hymenoptera</taxon>
        <taxon>Apocrita</taxon>
        <taxon>Aculeata</taxon>
        <taxon>Formicoidea</taxon>
        <taxon>Formicidae</taxon>
        <taxon>Myrmicinae</taxon>
        <taxon>Acromyrmex</taxon>
    </lineage>
</organism>
<keyword evidence="7 10" id="KW-0472">Membrane</keyword>
<feature type="transmembrane region" description="Helical" evidence="10">
    <location>
        <begin position="541"/>
        <end position="571"/>
    </location>
</feature>
<feature type="transmembrane region" description="Helical" evidence="10">
    <location>
        <begin position="655"/>
        <end position="677"/>
    </location>
</feature>
<keyword evidence="4 10" id="KW-0812">Transmembrane</keyword>
<evidence type="ECO:0000256" key="10">
    <source>
        <dbReference type="SAM" id="Phobius"/>
    </source>
</evidence>
<dbReference type="GO" id="GO:0004984">
    <property type="term" value="F:olfactory receptor activity"/>
    <property type="evidence" value="ECO:0007669"/>
    <property type="project" value="InterPro"/>
</dbReference>
<feature type="transmembrane region" description="Helical" evidence="10">
    <location>
        <begin position="280"/>
        <end position="299"/>
    </location>
</feature>
<dbReference type="PANTHER" id="PTHR21137:SF35">
    <property type="entry name" value="ODORANT RECEPTOR 19A-RELATED"/>
    <property type="match status" value="1"/>
</dbReference>
<evidence type="ECO:0000256" key="9">
    <source>
        <dbReference type="ARBA" id="ARBA00023224"/>
    </source>
</evidence>
<feature type="transmembrane region" description="Helical" evidence="10">
    <location>
        <begin position="1065"/>
        <end position="1089"/>
    </location>
</feature>
<accession>F4WRM7</accession>
<feature type="transmembrane region" description="Helical" evidence="10">
    <location>
        <begin position="689"/>
        <end position="707"/>
    </location>
</feature>
<keyword evidence="6 10" id="KW-1133">Transmembrane helix</keyword>
<comment type="subcellular location">
    <subcellularLocation>
        <location evidence="1">Cell membrane</location>
        <topology evidence="1">Multi-pass membrane protein</topology>
    </subcellularLocation>
</comment>
<dbReference type="eggNOG" id="ENOG502TKM4">
    <property type="taxonomic scope" value="Eukaryota"/>
</dbReference>
<dbReference type="GO" id="GO:0005549">
    <property type="term" value="F:odorant binding"/>
    <property type="evidence" value="ECO:0007669"/>
    <property type="project" value="InterPro"/>
</dbReference>
<feature type="transmembrane region" description="Helical" evidence="10">
    <location>
        <begin position="151"/>
        <end position="176"/>
    </location>
</feature>
<keyword evidence="2" id="KW-1003">Cell membrane</keyword>
<feature type="transmembrane region" description="Helical" evidence="10">
    <location>
        <begin position="803"/>
        <end position="833"/>
    </location>
</feature>
<evidence type="ECO:0000256" key="8">
    <source>
        <dbReference type="ARBA" id="ARBA00023170"/>
    </source>
</evidence>
<keyword evidence="8 11" id="KW-0675">Receptor</keyword>
<feature type="transmembrane region" description="Helical" evidence="10">
    <location>
        <begin position="745"/>
        <end position="764"/>
    </location>
</feature>
<evidence type="ECO:0000313" key="12">
    <source>
        <dbReference type="Proteomes" id="UP000007755"/>
    </source>
</evidence>
<evidence type="ECO:0000256" key="5">
    <source>
        <dbReference type="ARBA" id="ARBA00022725"/>
    </source>
</evidence>
<evidence type="ECO:0000256" key="4">
    <source>
        <dbReference type="ARBA" id="ARBA00022692"/>
    </source>
</evidence>